<protein>
    <submittedName>
        <fullName evidence="2">Uncharacterized protein</fullName>
    </submittedName>
</protein>
<reference evidence="2 3" key="1">
    <citation type="journal article" date="2013" name="Curr. Biol.">
        <title>The Genome of the Foraminiferan Reticulomyxa filosa.</title>
        <authorList>
            <person name="Glockner G."/>
            <person name="Hulsmann N."/>
            <person name="Schleicher M."/>
            <person name="Noegel A.A."/>
            <person name="Eichinger L."/>
            <person name="Gallinger C."/>
            <person name="Pawlowski J."/>
            <person name="Sierra R."/>
            <person name="Euteneuer U."/>
            <person name="Pillet L."/>
            <person name="Moustafa A."/>
            <person name="Platzer M."/>
            <person name="Groth M."/>
            <person name="Szafranski K."/>
            <person name="Schliwa M."/>
        </authorList>
    </citation>
    <scope>NUCLEOTIDE SEQUENCE [LARGE SCALE GENOMIC DNA]</scope>
</reference>
<sequence>MDRLVKLEREKYITKIKEDIDKAVEKHILGLIPGSAADIDKHRQKLRDGEYDNIKIEVASFRLERPPQFPMFKGAGLNMMPSRPQLNKRLRKKIYIHIHIYVYMYIYIHIRSFNKKKKKKKKTKI</sequence>
<dbReference type="Proteomes" id="UP000023152">
    <property type="component" value="Unassembled WGS sequence"/>
</dbReference>
<name>X6MDH6_RETFI</name>
<keyword evidence="1" id="KW-1133">Transmembrane helix</keyword>
<evidence type="ECO:0000313" key="3">
    <source>
        <dbReference type="Proteomes" id="UP000023152"/>
    </source>
</evidence>
<dbReference type="EMBL" id="ASPP01022781">
    <property type="protein sequence ID" value="ETO11100.1"/>
    <property type="molecule type" value="Genomic_DNA"/>
</dbReference>
<gene>
    <name evidence="2" type="ORF">RFI_26276</name>
</gene>
<feature type="transmembrane region" description="Helical" evidence="1">
    <location>
        <begin position="94"/>
        <end position="114"/>
    </location>
</feature>
<proteinExistence type="predicted"/>
<evidence type="ECO:0000256" key="1">
    <source>
        <dbReference type="SAM" id="Phobius"/>
    </source>
</evidence>
<keyword evidence="3" id="KW-1185">Reference proteome</keyword>
<organism evidence="2 3">
    <name type="scientific">Reticulomyxa filosa</name>
    <dbReference type="NCBI Taxonomy" id="46433"/>
    <lineage>
        <taxon>Eukaryota</taxon>
        <taxon>Sar</taxon>
        <taxon>Rhizaria</taxon>
        <taxon>Retaria</taxon>
        <taxon>Foraminifera</taxon>
        <taxon>Monothalamids</taxon>
        <taxon>Reticulomyxidae</taxon>
        <taxon>Reticulomyxa</taxon>
    </lineage>
</organism>
<comment type="caution">
    <text evidence="2">The sequence shown here is derived from an EMBL/GenBank/DDBJ whole genome shotgun (WGS) entry which is preliminary data.</text>
</comment>
<dbReference type="AlphaFoldDB" id="X6MDH6"/>
<keyword evidence="1" id="KW-0812">Transmembrane</keyword>
<evidence type="ECO:0000313" key="2">
    <source>
        <dbReference type="EMBL" id="ETO11100.1"/>
    </source>
</evidence>
<accession>X6MDH6</accession>
<keyword evidence="1" id="KW-0472">Membrane</keyword>